<keyword evidence="2" id="KW-1185">Reference proteome</keyword>
<dbReference type="RefSeq" id="YP_009322266.1">
    <property type="nucleotide sequence ID" value="NC_031918.1"/>
</dbReference>
<evidence type="ECO:0000313" key="2">
    <source>
        <dbReference type="Proteomes" id="UP000203313"/>
    </source>
</evidence>
<sequence length="48" mass="5343">MKIKDREEFEDAQAMARIAVNRANNSIPAEAFWNAAMQALISAYGLSK</sequence>
<dbReference type="KEGG" id="vg:30310445"/>
<organism evidence="1 2">
    <name type="scientific">Salmonella phage 64795_sal3</name>
    <dbReference type="NCBI Taxonomy" id="1813769"/>
    <lineage>
        <taxon>Viruses</taxon>
        <taxon>Duplodnaviria</taxon>
        <taxon>Heunggongvirae</taxon>
        <taxon>Uroviricota</taxon>
        <taxon>Caudoviricetes</taxon>
        <taxon>Saltrevirus</taxon>
        <taxon>Saltrevirus sv64795sal3</taxon>
    </lineage>
</organism>
<accession>A0A173GCH8</accession>
<name>A0A173GCH8_9CAUD</name>
<protein>
    <submittedName>
        <fullName evidence="1">Uncharacterized protein</fullName>
    </submittedName>
</protein>
<proteinExistence type="predicted"/>
<dbReference type="EMBL" id="KX017520">
    <property type="protein sequence ID" value="ANH50903.1"/>
    <property type="molecule type" value="Genomic_DNA"/>
</dbReference>
<reference evidence="1 2" key="1">
    <citation type="submission" date="2016-04" db="EMBL/GenBank/DDBJ databases">
        <title>Complete Genome Sequences of three Siphoviridae Bacteriophages infecting Salmonella enterica enterica subsp. Enteridis.</title>
        <authorList>
            <person name="Paradiso R."/>
            <person name="Lombardi S."/>
            <person name="Iodice M.G."/>
            <person name="Riccardi M.G."/>
            <person name="Orsini M."/>
            <person name="Bolletti Censi S."/>
            <person name="Galiero G."/>
            <person name="Borriello G."/>
        </authorList>
    </citation>
    <scope>NUCLEOTIDE SEQUENCE [LARGE SCALE GENOMIC DNA]</scope>
</reference>
<evidence type="ECO:0000313" key="1">
    <source>
        <dbReference type="EMBL" id="ANH50903.1"/>
    </source>
</evidence>
<dbReference type="Proteomes" id="UP000203313">
    <property type="component" value="Segment"/>
</dbReference>
<dbReference type="OrthoDB" id="23709at10239"/>
<dbReference type="GeneID" id="30310445"/>